<dbReference type="AlphaFoldDB" id="A0A1R2CED8"/>
<accession>A0A1R2CED8</accession>
<dbReference type="SUPFAM" id="SSF53254">
    <property type="entry name" value="Phosphoglycerate mutase-like"/>
    <property type="match status" value="1"/>
</dbReference>
<evidence type="ECO:0000256" key="1">
    <source>
        <dbReference type="SAM" id="Phobius"/>
    </source>
</evidence>
<feature type="transmembrane region" description="Helical" evidence="1">
    <location>
        <begin position="338"/>
        <end position="357"/>
    </location>
</feature>
<dbReference type="Proteomes" id="UP000187209">
    <property type="component" value="Unassembled WGS sequence"/>
</dbReference>
<evidence type="ECO:0000313" key="2">
    <source>
        <dbReference type="EMBL" id="OMJ87316.1"/>
    </source>
</evidence>
<evidence type="ECO:0000313" key="3">
    <source>
        <dbReference type="Proteomes" id="UP000187209"/>
    </source>
</evidence>
<reference evidence="2 3" key="1">
    <citation type="submission" date="2016-11" db="EMBL/GenBank/DDBJ databases">
        <title>The macronuclear genome of Stentor coeruleus: a giant cell with tiny introns.</title>
        <authorList>
            <person name="Slabodnick M."/>
            <person name="Ruby J.G."/>
            <person name="Reiff S.B."/>
            <person name="Swart E.C."/>
            <person name="Gosai S."/>
            <person name="Prabakaran S."/>
            <person name="Witkowska E."/>
            <person name="Larue G.E."/>
            <person name="Fisher S."/>
            <person name="Freeman R.M."/>
            <person name="Gunawardena J."/>
            <person name="Chu W."/>
            <person name="Stover N.A."/>
            <person name="Gregory B.D."/>
            <person name="Nowacki M."/>
            <person name="Derisi J."/>
            <person name="Roy S.W."/>
            <person name="Marshall W.F."/>
            <person name="Sood P."/>
        </authorList>
    </citation>
    <scope>NUCLEOTIDE SEQUENCE [LARGE SCALE GENOMIC DNA]</scope>
    <source>
        <strain evidence="2">WM001</strain>
    </source>
</reference>
<keyword evidence="3" id="KW-1185">Reference proteome</keyword>
<protein>
    <submittedName>
        <fullName evidence="2">Uncharacterized protein</fullName>
    </submittedName>
</protein>
<dbReference type="InterPro" id="IPR029033">
    <property type="entry name" value="His_PPase_superfam"/>
</dbReference>
<dbReference type="Gene3D" id="3.40.50.1240">
    <property type="entry name" value="Phosphoglycerate mutase-like"/>
    <property type="match status" value="1"/>
</dbReference>
<proteinExistence type="predicted"/>
<keyword evidence="1" id="KW-0472">Membrane</keyword>
<dbReference type="EMBL" id="MPUH01000180">
    <property type="protein sequence ID" value="OMJ87316.1"/>
    <property type="molecule type" value="Genomic_DNA"/>
</dbReference>
<organism evidence="2 3">
    <name type="scientific">Stentor coeruleus</name>
    <dbReference type="NCBI Taxonomy" id="5963"/>
    <lineage>
        <taxon>Eukaryota</taxon>
        <taxon>Sar</taxon>
        <taxon>Alveolata</taxon>
        <taxon>Ciliophora</taxon>
        <taxon>Postciliodesmatophora</taxon>
        <taxon>Heterotrichea</taxon>
        <taxon>Heterotrichida</taxon>
        <taxon>Stentoridae</taxon>
        <taxon>Stentor</taxon>
    </lineage>
</organism>
<sequence length="375" mass="43650">MILFLSFLAQVHCELFAVIELAREPTTNPRFSLPIIETHKENLGDISEKGIQQELSLGQFINQRYGNIILETFNENATYFVKNRKSAIAALNYQIQGIFSNKLKLKPKPKDYTKDELMLSPEIHCQRLVSLLKSNFLIFESHPLYTNLTQYSYELEPLIGNISVLQVYFLGDFILSYTEQGLILPFILSKECQKLVIEIYHKYHEWLLYGSIEQGKLGFTDLALSITDYLKRLLRPIKSQRFLPIMMDEGQFLAFLHFLGLDFTPKPPAAAIFIEIHKYSDRTTFRIFYENQYVESDTFGLEHNVDFLIDFFNSRVFVGGAKRICNIVKGSIKESMTWRYWTAGAIGVLLFIMAAYWRRIEPWIIGKKIEEAKKE</sequence>
<comment type="caution">
    <text evidence="2">The sequence shown here is derived from an EMBL/GenBank/DDBJ whole genome shotgun (WGS) entry which is preliminary data.</text>
</comment>
<keyword evidence="1" id="KW-1133">Transmembrane helix</keyword>
<gene>
    <name evidence="2" type="ORF">SteCoe_11002</name>
</gene>
<keyword evidence="1" id="KW-0812">Transmembrane</keyword>
<name>A0A1R2CED8_9CILI</name>